<reference evidence="8" key="2">
    <citation type="journal article" date="2013" name="G3 (Bethesda)">
        <title>Genomes of Ashbya fungi isolated from insects reveal four mating-type loci, numerous translocations, lack of transposons, and distinct gene duplications.</title>
        <authorList>
            <person name="Dietrich F.S."/>
            <person name="Voegeli S."/>
            <person name="Kuo S."/>
            <person name="Philippsen P."/>
        </authorList>
    </citation>
    <scope>GENOME REANNOTATION</scope>
    <source>
        <strain evidence="8">ATCC 10895 / CBS 109.51 / FGSC 9923 / NRRL Y-1056</strain>
    </source>
</reference>
<dbReference type="eggNOG" id="KOG2475">
    <property type="taxonomic scope" value="Eukaryota"/>
</dbReference>
<organism evidence="7 8">
    <name type="scientific">Eremothecium gossypii (strain ATCC 10895 / CBS 109.51 / FGSC 9923 / NRRL Y-1056)</name>
    <name type="common">Yeast</name>
    <name type="synonym">Ashbya gossypii</name>
    <dbReference type="NCBI Taxonomy" id="284811"/>
    <lineage>
        <taxon>Eukaryota</taxon>
        <taxon>Fungi</taxon>
        <taxon>Dikarya</taxon>
        <taxon>Ascomycota</taxon>
        <taxon>Saccharomycotina</taxon>
        <taxon>Saccharomycetes</taxon>
        <taxon>Saccharomycetales</taxon>
        <taxon>Saccharomycetaceae</taxon>
        <taxon>Eremothecium</taxon>
    </lineage>
</organism>
<dbReference type="GO" id="GO:0031261">
    <property type="term" value="C:DNA replication preinitiation complex"/>
    <property type="evidence" value="ECO:0000318"/>
    <property type="project" value="GO_Central"/>
</dbReference>
<dbReference type="PANTHER" id="PTHR10507:SF0">
    <property type="entry name" value="CELL DIVISION CONTROL PROTEIN 45 HOMOLOG"/>
    <property type="match status" value="1"/>
</dbReference>
<gene>
    <name evidence="7" type="ORF">AGOS_AGR071C</name>
</gene>
<dbReference type="OrthoDB" id="10258882at2759"/>
<keyword evidence="8" id="KW-1185">Reference proteome</keyword>
<evidence type="ECO:0000256" key="6">
    <source>
        <dbReference type="SAM" id="MobiDB-lite"/>
    </source>
</evidence>
<evidence type="ECO:0000313" key="7">
    <source>
        <dbReference type="EMBL" id="AAS54560.1"/>
    </source>
</evidence>
<dbReference type="FunCoup" id="Q74ZY7">
    <property type="interactions" value="708"/>
</dbReference>
<dbReference type="GO" id="GO:0006270">
    <property type="term" value="P:DNA replication initiation"/>
    <property type="evidence" value="ECO:0000318"/>
    <property type="project" value="GO_Central"/>
</dbReference>
<evidence type="ECO:0000313" key="8">
    <source>
        <dbReference type="Proteomes" id="UP000000591"/>
    </source>
</evidence>
<protein>
    <submittedName>
        <fullName evidence="7">AGR071Cp</fullName>
    </submittedName>
</protein>
<feature type="region of interest" description="Disordered" evidence="6">
    <location>
        <begin position="156"/>
        <end position="194"/>
    </location>
</feature>
<dbReference type="PROSITE" id="PS51257">
    <property type="entry name" value="PROKAR_LIPOPROTEIN"/>
    <property type="match status" value="1"/>
</dbReference>
<keyword evidence="3" id="KW-0235">DNA replication</keyword>
<dbReference type="GO" id="GO:1902977">
    <property type="term" value="P:mitotic DNA replication preinitiation complex assembly"/>
    <property type="evidence" value="ECO:0000318"/>
    <property type="project" value="GO_Central"/>
</dbReference>
<dbReference type="HOGENOM" id="CLU_005871_3_0_1"/>
<dbReference type="GO" id="GO:0003697">
    <property type="term" value="F:single-stranded DNA binding"/>
    <property type="evidence" value="ECO:0000318"/>
    <property type="project" value="GO_Central"/>
</dbReference>
<dbReference type="EMBL" id="AE016820">
    <property type="protein sequence ID" value="AAS54560.1"/>
    <property type="molecule type" value="Genomic_DNA"/>
</dbReference>
<dbReference type="AlphaFoldDB" id="Q74ZY7"/>
<dbReference type="OMA" id="EDCFMEA"/>
<comment type="subcellular location">
    <subcellularLocation>
        <location evidence="1">Nucleus</location>
    </subcellularLocation>
</comment>
<evidence type="ECO:0000256" key="3">
    <source>
        <dbReference type="ARBA" id="ARBA00022705"/>
    </source>
</evidence>
<comment type="similarity">
    <text evidence="2">Belongs to the CDC45 family.</text>
</comment>
<keyword evidence="4" id="KW-0539">Nucleus</keyword>
<dbReference type="InParanoid" id="Q74ZY7"/>
<sequence>MYVSIKGFPEAYEKILARCNALSSCQLVIFVSCLNIDALCATKMLAGLFKRQLVQLQLVPIFGYTELQEHYKQLDENIKNVVLVGCGGMIDLGLFLSLGEEETSRDVYVLDCHRPWNLDNLFGSRVVTCFDDGTVDDGLQAEQDAYYRVAALEQELGDSDDGSEGEPSGGETSEDEEAVPGQKRRLEGGRAERKQRKRELLEAEAVLEAYYTRGTTVSNSLAVQMYSLVSAVGETNMEYLWLTVLGAASLDAAYPHVYQQLQRLLKDEVRRLAPQDKTRTADKLSIDVRPDYLLFLMRHSSLYDSFFYSNYVNARLSLWNENGKKRFHKMLAHMGIPLSTAQEHWLYMDNDIKRQLGVIFDKNLDRYGLQDIVREGFVRTFGYRGSISASEFVEAITALLEAGSMATAHDVEKDAQRDEGTESDPTQLLAQRQKVWVSNFWAAWDALDDDMDLLKRGISHAQALQRAIFSTGVAVLEKRLLKHLRIYRLCVLQDGPYLSLYRNPLTLLRLGNWIIEYCAESDSKHLLPMVLAALDESTDTYIVAGMAPRYPRGMDNLQSSDLLLNNFSVSFQHIARETGAKVRIDNFESSIIEIRKDDLQPFLERLTLSGLL</sequence>
<dbReference type="STRING" id="284811.Q74ZY7"/>
<dbReference type="Proteomes" id="UP000000591">
    <property type="component" value="Chromosome VII"/>
</dbReference>
<name>Q74ZY7_EREGS</name>
<evidence type="ECO:0000256" key="4">
    <source>
        <dbReference type="ARBA" id="ARBA00023242"/>
    </source>
</evidence>
<dbReference type="GO" id="GO:0000727">
    <property type="term" value="P:double-strand break repair via break-induced replication"/>
    <property type="evidence" value="ECO:0000318"/>
    <property type="project" value="GO_Central"/>
</dbReference>
<dbReference type="PANTHER" id="PTHR10507">
    <property type="entry name" value="CDC45-RELATED PROTEIN"/>
    <property type="match status" value="1"/>
</dbReference>
<evidence type="ECO:0000256" key="5">
    <source>
        <dbReference type="ARBA" id="ARBA00023306"/>
    </source>
</evidence>
<evidence type="ECO:0000256" key="1">
    <source>
        <dbReference type="ARBA" id="ARBA00004123"/>
    </source>
</evidence>
<reference evidence="7 8" key="1">
    <citation type="journal article" date="2004" name="Science">
        <title>The Ashbya gossypii genome as a tool for mapping the ancient Saccharomyces cerevisiae genome.</title>
        <authorList>
            <person name="Dietrich F.S."/>
            <person name="Voegeli S."/>
            <person name="Brachat S."/>
            <person name="Lerch A."/>
            <person name="Gates K."/>
            <person name="Steiner S."/>
            <person name="Mohr C."/>
            <person name="Pohlmann R."/>
            <person name="Luedi P."/>
            <person name="Choi S."/>
            <person name="Wing R.A."/>
            <person name="Flavier A."/>
            <person name="Gaffney T.D."/>
            <person name="Philippsen P."/>
        </authorList>
    </citation>
    <scope>NUCLEOTIDE SEQUENCE [LARGE SCALE GENOMIC DNA]</scope>
    <source>
        <strain evidence="8">ATCC 10895 / CBS 109.51 / FGSC 9923 / NRRL Y-1056</strain>
    </source>
</reference>
<dbReference type="GO" id="GO:0003688">
    <property type="term" value="F:DNA replication origin binding"/>
    <property type="evidence" value="ECO:0000318"/>
    <property type="project" value="GO_Central"/>
</dbReference>
<dbReference type="GO" id="GO:0003682">
    <property type="term" value="F:chromatin binding"/>
    <property type="evidence" value="ECO:0000318"/>
    <property type="project" value="GO_Central"/>
</dbReference>
<keyword evidence="5" id="KW-0131">Cell cycle</keyword>
<dbReference type="Pfam" id="PF02724">
    <property type="entry name" value="CDC45"/>
    <property type="match status" value="1"/>
</dbReference>
<dbReference type="KEGG" id="ago:AGOS_AGR071C"/>
<accession>Q74ZY7</accession>
<evidence type="ECO:0000256" key="2">
    <source>
        <dbReference type="ARBA" id="ARBA00010727"/>
    </source>
</evidence>
<dbReference type="GeneID" id="4623037"/>
<dbReference type="RefSeq" id="NP_986736.1">
    <property type="nucleotide sequence ID" value="NM_211798.1"/>
</dbReference>
<dbReference type="InterPro" id="IPR003874">
    <property type="entry name" value="CDC45"/>
</dbReference>
<proteinExistence type="inferred from homology"/>